<dbReference type="InterPro" id="IPR055259">
    <property type="entry name" value="YkvP/CgeB_Glyco_trans-like"/>
</dbReference>
<proteinExistence type="predicted"/>
<keyword evidence="3" id="KW-1185">Reference proteome</keyword>
<dbReference type="EMBL" id="JASTZU010000018">
    <property type="protein sequence ID" value="MDL4839759.1"/>
    <property type="molecule type" value="Genomic_DNA"/>
</dbReference>
<sequence>MTHILFIAEDTSKLLNKNYHYLEQELAKEVNVTIWRKPGHISYILRQLNTRPDFILLLNDIDKQMSPMIKGLSNINIPTGIFVNDVHRFTSLRRNYIKKNNISYVFTIIRDKFIEKYPEFTHKMEWFPHFVNTELCRDYGLEKEINLLMMGAVNEYYPLRQKIVNYYSNNKDFVYHSHPGYQNFSEKDEQHAFIGENYAKEINRAKMLFTCPSTLKYPVIKYFETLACKTLLLAPSFTELEDLGFIPDYHFVPIDENNFQQKAAYFLENEKERQKIVEQGYHFIRQRHSVKIRVQQLIKKIEIIINQ</sequence>
<feature type="domain" description="Spore protein YkvP/CgeB glycosyl transferase-like" evidence="1">
    <location>
        <begin position="180"/>
        <end position="298"/>
    </location>
</feature>
<evidence type="ECO:0000259" key="1">
    <source>
        <dbReference type="Pfam" id="PF13524"/>
    </source>
</evidence>
<evidence type="ECO:0000313" key="2">
    <source>
        <dbReference type="EMBL" id="MDL4839759.1"/>
    </source>
</evidence>
<organism evidence="2 3">
    <name type="scientific">Aquibacillus rhizosphaerae</name>
    <dbReference type="NCBI Taxonomy" id="3051431"/>
    <lineage>
        <taxon>Bacteria</taxon>
        <taxon>Bacillati</taxon>
        <taxon>Bacillota</taxon>
        <taxon>Bacilli</taxon>
        <taxon>Bacillales</taxon>
        <taxon>Bacillaceae</taxon>
        <taxon>Aquibacillus</taxon>
    </lineage>
</organism>
<evidence type="ECO:0000313" key="3">
    <source>
        <dbReference type="Proteomes" id="UP001235343"/>
    </source>
</evidence>
<name>A0ABT7L1R4_9BACI</name>
<reference evidence="2 3" key="1">
    <citation type="submission" date="2023-06" db="EMBL/GenBank/DDBJ databases">
        <title>Aquibacillus rhizosphaerae LR5S19.</title>
        <authorList>
            <person name="Sun J.-Q."/>
        </authorList>
    </citation>
    <scope>NUCLEOTIDE SEQUENCE [LARGE SCALE GENOMIC DNA]</scope>
    <source>
        <strain evidence="2 3">LR5S19</strain>
    </source>
</reference>
<dbReference type="Pfam" id="PF13524">
    <property type="entry name" value="Glyco_trans_1_2"/>
    <property type="match status" value="1"/>
</dbReference>
<gene>
    <name evidence="2" type="ORF">QQS35_04715</name>
</gene>
<accession>A0ABT7L1R4</accession>
<dbReference type="RefSeq" id="WP_285930712.1">
    <property type="nucleotide sequence ID" value="NZ_JASTZU010000018.1"/>
</dbReference>
<comment type="caution">
    <text evidence="2">The sequence shown here is derived from an EMBL/GenBank/DDBJ whole genome shotgun (WGS) entry which is preliminary data.</text>
</comment>
<protein>
    <submittedName>
        <fullName evidence="2">Glycosyltransferase</fullName>
    </submittedName>
</protein>
<dbReference type="Proteomes" id="UP001235343">
    <property type="component" value="Unassembled WGS sequence"/>
</dbReference>